<keyword evidence="3" id="KW-1185">Reference proteome</keyword>
<dbReference type="InterPro" id="IPR000904">
    <property type="entry name" value="Sec7_dom"/>
</dbReference>
<dbReference type="PROSITE" id="PS50096">
    <property type="entry name" value="IQ"/>
    <property type="match status" value="1"/>
</dbReference>
<dbReference type="SUPFAM" id="SSF48425">
    <property type="entry name" value="Sec7 domain"/>
    <property type="match status" value="1"/>
</dbReference>
<keyword evidence="1" id="KW-0812">Transmembrane</keyword>
<dbReference type="WBParaSite" id="Hba_06216">
    <property type="protein sequence ID" value="Hba_06216"/>
    <property type="gene ID" value="Hba_06216"/>
</dbReference>
<dbReference type="Gene3D" id="1.10.220.20">
    <property type="match status" value="1"/>
</dbReference>
<feature type="transmembrane region" description="Helical" evidence="1">
    <location>
        <begin position="89"/>
        <end position="111"/>
    </location>
</feature>
<dbReference type="InterPro" id="IPR035999">
    <property type="entry name" value="Sec7_dom_sf"/>
</dbReference>
<dbReference type="Proteomes" id="UP000095283">
    <property type="component" value="Unplaced"/>
</dbReference>
<keyword evidence="1" id="KW-1133">Transmembrane helix</keyword>
<evidence type="ECO:0000259" key="2">
    <source>
        <dbReference type="PROSITE" id="PS50190"/>
    </source>
</evidence>
<dbReference type="Gene3D" id="1.20.5.1190">
    <property type="entry name" value="iswi atpase"/>
    <property type="match status" value="1"/>
</dbReference>
<evidence type="ECO:0000256" key="1">
    <source>
        <dbReference type="SAM" id="Phobius"/>
    </source>
</evidence>
<sequence length="412" mass="47411">MDEQVSKNRSILLDDGITNAPGDNHVSRYYVGPFVMAGCVFFGQLSGMSMAVCGKTPLSDWRGVSSASRVYAANGYEISDDLQRRRVEFISFIIFSSKIFLLLHYTGDIVLEKRYGGRHRAHRSAIIIQRAFREYQLNRRWRQMTSPIQSNNSSKITLSLEGDWNSIVGYFTSFRHSFLKQSLMSPRLVQRRFPSHSNVGQDTVGVPVVWVPRATLSSSNPAHSNSLPRLEKHIVRDREDHDAENIRVQPQFYSEQERKRQYRIALNFFNKKPERGVQLLTSWGFVDDSPESLAKLLFGRRGLSKQMIGEFIGTLHSSFHSCVLKRYQLKYCGFVSCYCYLFSYGSIFCKRILVFYPAVLLQYLSLFFLGALLYNCLLTTVLAHYSLLSYLTNFSCLFMCLLFLLTNVFSFI</sequence>
<feature type="transmembrane region" description="Helical" evidence="1">
    <location>
        <begin position="387"/>
        <end position="409"/>
    </location>
</feature>
<dbReference type="Pfam" id="PF01369">
    <property type="entry name" value="Sec7"/>
    <property type="match status" value="1"/>
</dbReference>
<proteinExistence type="predicted"/>
<organism evidence="3 4">
    <name type="scientific">Heterorhabditis bacteriophora</name>
    <name type="common">Entomopathogenic nematode worm</name>
    <dbReference type="NCBI Taxonomy" id="37862"/>
    <lineage>
        <taxon>Eukaryota</taxon>
        <taxon>Metazoa</taxon>
        <taxon>Ecdysozoa</taxon>
        <taxon>Nematoda</taxon>
        <taxon>Chromadorea</taxon>
        <taxon>Rhabditida</taxon>
        <taxon>Rhabditina</taxon>
        <taxon>Rhabditomorpha</taxon>
        <taxon>Strongyloidea</taxon>
        <taxon>Heterorhabditidae</taxon>
        <taxon>Heterorhabditis</taxon>
    </lineage>
</organism>
<dbReference type="GO" id="GO:0030036">
    <property type="term" value="P:actin cytoskeleton organization"/>
    <property type="evidence" value="ECO:0007669"/>
    <property type="project" value="TreeGrafter"/>
</dbReference>
<dbReference type="PANTHER" id="PTHR10663:SF342">
    <property type="entry name" value="FI21420P1"/>
    <property type="match status" value="1"/>
</dbReference>
<feature type="transmembrane region" description="Helical" evidence="1">
    <location>
        <begin position="29"/>
        <end position="52"/>
    </location>
</feature>
<protein>
    <submittedName>
        <fullName evidence="4">SEC7 domain-containing protein</fullName>
    </submittedName>
</protein>
<dbReference type="GO" id="GO:0032012">
    <property type="term" value="P:regulation of ARF protein signal transduction"/>
    <property type="evidence" value="ECO:0007669"/>
    <property type="project" value="InterPro"/>
</dbReference>
<feature type="domain" description="SEC7" evidence="2">
    <location>
        <begin position="251"/>
        <end position="327"/>
    </location>
</feature>
<dbReference type="PROSITE" id="PS50190">
    <property type="entry name" value="SEC7"/>
    <property type="match status" value="1"/>
</dbReference>
<accession>A0A1I7WM38</accession>
<evidence type="ECO:0000313" key="3">
    <source>
        <dbReference type="Proteomes" id="UP000095283"/>
    </source>
</evidence>
<dbReference type="PANTHER" id="PTHR10663">
    <property type="entry name" value="GUANYL-NUCLEOTIDE EXCHANGE FACTOR"/>
    <property type="match status" value="1"/>
</dbReference>
<feature type="transmembrane region" description="Helical" evidence="1">
    <location>
        <begin position="353"/>
        <end position="375"/>
    </location>
</feature>
<keyword evidence="1" id="KW-0472">Membrane</keyword>
<evidence type="ECO:0000313" key="4">
    <source>
        <dbReference type="WBParaSite" id="Hba_06216"/>
    </source>
</evidence>
<name>A0A1I7WM38_HETBA</name>
<dbReference type="AlphaFoldDB" id="A0A1I7WM38"/>
<reference evidence="4" key="1">
    <citation type="submission" date="2016-11" db="UniProtKB">
        <authorList>
            <consortium name="WormBaseParasite"/>
        </authorList>
    </citation>
    <scope>IDENTIFICATION</scope>
</reference>
<dbReference type="GO" id="GO:0005085">
    <property type="term" value="F:guanyl-nucleotide exchange factor activity"/>
    <property type="evidence" value="ECO:0007669"/>
    <property type="project" value="InterPro"/>
</dbReference>